<evidence type="ECO:0000259" key="4">
    <source>
        <dbReference type="PROSITE" id="PS50995"/>
    </source>
</evidence>
<gene>
    <name evidence="5" type="ORF">NE619_06860</name>
</gene>
<dbReference type="PANTHER" id="PTHR42756:SF1">
    <property type="entry name" value="TRANSCRIPTIONAL REPRESSOR OF EMRAB OPERON"/>
    <property type="match status" value="1"/>
</dbReference>
<comment type="caution">
    <text evidence="5">The sequence shown here is derived from an EMBL/GenBank/DDBJ whole genome shotgun (WGS) entry which is preliminary data.</text>
</comment>
<sequence>MENKTILKIREFNRFYLSTMDFYEAKYLSSDYSMTESRVLYEIYETGKCNADDVVKKLHLDKGYLSRIIKRFENKQILQREKSQTDARFYHIQLTEKGKKITEALIYESNQGIGNIIQSLSTEECIQLEKSMDTIKKILTGGLNHENHKI</sequence>
<evidence type="ECO:0000256" key="3">
    <source>
        <dbReference type="ARBA" id="ARBA00023163"/>
    </source>
</evidence>
<evidence type="ECO:0000256" key="2">
    <source>
        <dbReference type="ARBA" id="ARBA00023125"/>
    </source>
</evidence>
<dbReference type="PRINTS" id="PR00598">
    <property type="entry name" value="HTHMARR"/>
</dbReference>
<evidence type="ECO:0000313" key="6">
    <source>
        <dbReference type="Proteomes" id="UP001524502"/>
    </source>
</evidence>
<feature type="domain" description="HTH marR-type" evidence="4">
    <location>
        <begin position="1"/>
        <end position="140"/>
    </location>
</feature>
<dbReference type="PANTHER" id="PTHR42756">
    <property type="entry name" value="TRANSCRIPTIONAL REGULATOR, MARR"/>
    <property type="match status" value="1"/>
</dbReference>
<organism evidence="5 6">
    <name type="scientific">Anaerovorax odorimutans</name>
    <dbReference type="NCBI Taxonomy" id="109327"/>
    <lineage>
        <taxon>Bacteria</taxon>
        <taxon>Bacillati</taxon>
        <taxon>Bacillota</taxon>
        <taxon>Clostridia</taxon>
        <taxon>Peptostreptococcales</taxon>
        <taxon>Anaerovoracaceae</taxon>
        <taxon>Anaerovorax</taxon>
    </lineage>
</organism>
<keyword evidence="3" id="KW-0804">Transcription</keyword>
<name>A0ABT1RMN3_9FIRM</name>
<accession>A0ABT1RMN3</accession>
<proteinExistence type="predicted"/>
<keyword evidence="1" id="KW-0805">Transcription regulation</keyword>
<dbReference type="InterPro" id="IPR000835">
    <property type="entry name" value="HTH_MarR-typ"/>
</dbReference>
<keyword evidence="2" id="KW-0238">DNA-binding</keyword>
<dbReference type="SUPFAM" id="SSF46785">
    <property type="entry name" value="Winged helix' DNA-binding domain"/>
    <property type="match status" value="1"/>
</dbReference>
<evidence type="ECO:0000313" key="5">
    <source>
        <dbReference type="EMBL" id="MCQ4636443.1"/>
    </source>
</evidence>
<keyword evidence="6" id="KW-1185">Reference proteome</keyword>
<dbReference type="InterPro" id="IPR036390">
    <property type="entry name" value="WH_DNA-bd_sf"/>
</dbReference>
<dbReference type="RefSeq" id="WP_256131633.1">
    <property type="nucleotide sequence ID" value="NZ_JANFXK010000006.1"/>
</dbReference>
<dbReference type="SMART" id="SM00347">
    <property type="entry name" value="HTH_MARR"/>
    <property type="match status" value="1"/>
</dbReference>
<dbReference type="PROSITE" id="PS50995">
    <property type="entry name" value="HTH_MARR_2"/>
    <property type="match status" value="1"/>
</dbReference>
<dbReference type="InterPro" id="IPR036388">
    <property type="entry name" value="WH-like_DNA-bd_sf"/>
</dbReference>
<protein>
    <submittedName>
        <fullName evidence="5">MarR family transcriptional regulator</fullName>
    </submittedName>
</protein>
<dbReference type="Proteomes" id="UP001524502">
    <property type="component" value="Unassembled WGS sequence"/>
</dbReference>
<dbReference type="Pfam" id="PF01047">
    <property type="entry name" value="MarR"/>
    <property type="match status" value="1"/>
</dbReference>
<reference evidence="5 6" key="1">
    <citation type="submission" date="2022-06" db="EMBL/GenBank/DDBJ databases">
        <title>Isolation of gut microbiota from human fecal samples.</title>
        <authorList>
            <person name="Pamer E.G."/>
            <person name="Barat B."/>
            <person name="Waligurski E."/>
            <person name="Medina S."/>
            <person name="Paddock L."/>
            <person name="Mostad J."/>
        </authorList>
    </citation>
    <scope>NUCLEOTIDE SEQUENCE [LARGE SCALE GENOMIC DNA]</scope>
    <source>
        <strain evidence="5 6">SL.3.17</strain>
    </source>
</reference>
<dbReference type="EMBL" id="JANFXK010000006">
    <property type="protein sequence ID" value="MCQ4636443.1"/>
    <property type="molecule type" value="Genomic_DNA"/>
</dbReference>
<dbReference type="Gene3D" id="1.10.10.10">
    <property type="entry name" value="Winged helix-like DNA-binding domain superfamily/Winged helix DNA-binding domain"/>
    <property type="match status" value="1"/>
</dbReference>
<evidence type="ECO:0000256" key="1">
    <source>
        <dbReference type="ARBA" id="ARBA00023015"/>
    </source>
</evidence>